<dbReference type="Proteomes" id="UP001267290">
    <property type="component" value="Unassembled WGS sequence"/>
</dbReference>
<evidence type="ECO:0000313" key="2">
    <source>
        <dbReference type="Proteomes" id="UP001267290"/>
    </source>
</evidence>
<dbReference type="EMBL" id="JAVDSB010000014">
    <property type="protein sequence ID" value="MDR6554089.1"/>
    <property type="molecule type" value="Genomic_DNA"/>
</dbReference>
<gene>
    <name evidence="1" type="ORF">J2736_005304</name>
</gene>
<evidence type="ECO:0000313" key="1">
    <source>
        <dbReference type="EMBL" id="MDR6554089.1"/>
    </source>
</evidence>
<keyword evidence="2" id="KW-1185">Reference proteome</keyword>
<name>A0ABU1P3G0_9BACL</name>
<protein>
    <submittedName>
        <fullName evidence="1">Uncharacterized protein</fullName>
    </submittedName>
</protein>
<organism evidence="1 2">
    <name type="scientific">Paenibacillus qinlingensis</name>
    <dbReference type="NCBI Taxonomy" id="1837343"/>
    <lineage>
        <taxon>Bacteria</taxon>
        <taxon>Bacillati</taxon>
        <taxon>Bacillota</taxon>
        <taxon>Bacilli</taxon>
        <taxon>Bacillales</taxon>
        <taxon>Paenibacillaceae</taxon>
        <taxon>Paenibacillus</taxon>
    </lineage>
</organism>
<comment type="caution">
    <text evidence="1">The sequence shown here is derived from an EMBL/GenBank/DDBJ whole genome shotgun (WGS) entry which is preliminary data.</text>
</comment>
<accession>A0ABU1P3G0</accession>
<proteinExistence type="predicted"/>
<reference evidence="1 2" key="1">
    <citation type="submission" date="2023-07" db="EMBL/GenBank/DDBJ databases">
        <title>Sorghum-associated microbial communities from plants grown in Nebraska, USA.</title>
        <authorList>
            <person name="Schachtman D."/>
        </authorList>
    </citation>
    <scope>NUCLEOTIDE SEQUENCE [LARGE SCALE GENOMIC DNA]</scope>
    <source>
        <strain evidence="1 2">CC258</strain>
    </source>
</reference>
<sequence>MLPSCEHYPLSSVSLTQAVGGWSLMLPSCEHYPLSSVFLTQALGSVVTDATIIWALSPKLSLAFMELTT</sequence>